<gene>
    <name evidence="3" type="ORF">H3C67_03430</name>
</gene>
<dbReference type="EMBL" id="JACFOF010000007">
    <property type="protein sequence ID" value="MBW7953815.1"/>
    <property type="molecule type" value="Genomic_DNA"/>
</dbReference>
<dbReference type="InterPro" id="IPR029063">
    <property type="entry name" value="SAM-dependent_MTases_sf"/>
</dbReference>
<sequence>MNANTRKVLLDLNKKFYIDTADDFSKSRGIPWAGWQRVIEYFKDLPFDPKALIDLGCGNGRFIEYVRKYYPDLTATGVDSSKQLLKIAEEKNPNTEFLQKDLTLDLKLNKKFDFVALIAVLHHIPGSEKRAELITKSAQLLTNKGKMLATFWNLDTQPELLDRRLPFSTVGIKEEECETGDYLLTWNNDEKLVRYVHSFTQEEAEQLMTQAELKIEKTYKADGRSGDSNYYIIASV</sequence>
<dbReference type="GO" id="GO:0032259">
    <property type="term" value="P:methylation"/>
    <property type="evidence" value="ECO:0007669"/>
    <property type="project" value="UniProtKB-KW"/>
</dbReference>
<organism evidence="3 4">
    <name type="scientific">Candidatus Dojkabacteria bacterium</name>
    <dbReference type="NCBI Taxonomy" id="2099670"/>
    <lineage>
        <taxon>Bacteria</taxon>
        <taxon>Candidatus Dojkabacteria</taxon>
    </lineage>
</organism>
<protein>
    <submittedName>
        <fullName evidence="3">Class I SAM-dependent methyltransferase</fullName>
    </submittedName>
</protein>
<evidence type="ECO:0000256" key="1">
    <source>
        <dbReference type="ARBA" id="ARBA00022603"/>
    </source>
</evidence>
<dbReference type="GO" id="GO:0008168">
    <property type="term" value="F:methyltransferase activity"/>
    <property type="evidence" value="ECO:0007669"/>
    <property type="project" value="UniProtKB-KW"/>
</dbReference>
<comment type="caution">
    <text evidence="3">The sequence shown here is derived from an EMBL/GenBank/DDBJ whole genome shotgun (WGS) entry which is preliminary data.</text>
</comment>
<dbReference type="PANTHER" id="PTHR13069:SF21">
    <property type="entry name" value="ALKYLATED DNA REPAIR PROTEIN ALKB HOMOLOG 8"/>
    <property type="match status" value="1"/>
</dbReference>
<dbReference type="Proteomes" id="UP000781173">
    <property type="component" value="Unassembled WGS sequence"/>
</dbReference>
<evidence type="ECO:0000256" key="2">
    <source>
        <dbReference type="ARBA" id="ARBA00022679"/>
    </source>
</evidence>
<dbReference type="PANTHER" id="PTHR13069">
    <property type="entry name" value="ALKYLATED DNA REPAIR PROTEIN ALKB HOMOLOG 8"/>
    <property type="match status" value="1"/>
</dbReference>
<dbReference type="Gene3D" id="3.40.50.150">
    <property type="entry name" value="Vaccinia Virus protein VP39"/>
    <property type="match status" value="1"/>
</dbReference>
<dbReference type="Pfam" id="PF13489">
    <property type="entry name" value="Methyltransf_23"/>
    <property type="match status" value="1"/>
</dbReference>
<dbReference type="InterPro" id="IPR051422">
    <property type="entry name" value="AlkB_tRNA_MeTrf/Diox"/>
</dbReference>
<reference evidence="3" key="1">
    <citation type="journal article" date="2022" name="ISME J.">
        <title>A general approach to explore prokaryotic protein glycosylation reveals the unique surface layer modulation of an anammox bacterium.</title>
        <authorList>
            <person name="Pabst M."/>
            <person name="Grouzdev D.S."/>
            <person name="Lawson C.E."/>
            <person name="Kleikamp H.B.C."/>
            <person name="de Ram C."/>
            <person name="Louwen R."/>
            <person name="Lin Y.M."/>
            <person name="Lucker S."/>
            <person name="van Loosdrecht M.C.M."/>
            <person name="Laureni M."/>
        </authorList>
    </citation>
    <scope>NUCLEOTIDE SEQUENCE</scope>
    <source>
        <strain evidence="3">BROCD043</strain>
    </source>
</reference>
<keyword evidence="2" id="KW-0808">Transferase</keyword>
<name>A0A952AKP0_9BACT</name>
<dbReference type="AlphaFoldDB" id="A0A952AKP0"/>
<evidence type="ECO:0000313" key="4">
    <source>
        <dbReference type="Proteomes" id="UP000781173"/>
    </source>
</evidence>
<keyword evidence="1 3" id="KW-0489">Methyltransferase</keyword>
<accession>A0A952AKP0</accession>
<evidence type="ECO:0000313" key="3">
    <source>
        <dbReference type="EMBL" id="MBW7953815.1"/>
    </source>
</evidence>
<proteinExistence type="predicted"/>
<dbReference type="CDD" id="cd02440">
    <property type="entry name" value="AdoMet_MTases"/>
    <property type="match status" value="1"/>
</dbReference>
<dbReference type="SUPFAM" id="SSF53335">
    <property type="entry name" value="S-adenosyl-L-methionine-dependent methyltransferases"/>
    <property type="match status" value="1"/>
</dbReference>